<organism evidence="1 2">
    <name type="scientific">Longimonas halophila</name>
    <dbReference type="NCBI Taxonomy" id="1469170"/>
    <lineage>
        <taxon>Bacteria</taxon>
        <taxon>Pseudomonadati</taxon>
        <taxon>Rhodothermota</taxon>
        <taxon>Rhodothermia</taxon>
        <taxon>Rhodothermales</taxon>
        <taxon>Salisaetaceae</taxon>
        <taxon>Longimonas</taxon>
    </lineage>
</organism>
<reference evidence="1 2" key="1">
    <citation type="submission" date="2017-10" db="EMBL/GenBank/DDBJ databases">
        <title>Draft genome of Longimonas halophila.</title>
        <authorList>
            <person name="Goh K.M."/>
            <person name="Shamsir M.S."/>
            <person name="Lim S.W."/>
        </authorList>
    </citation>
    <scope>NUCLEOTIDE SEQUENCE [LARGE SCALE GENOMIC DNA]</scope>
    <source>
        <strain evidence="1 2">KCTC 42399</strain>
    </source>
</reference>
<accession>A0A2H3NQX5</accession>
<keyword evidence="2" id="KW-1185">Reference proteome</keyword>
<dbReference type="AlphaFoldDB" id="A0A2H3NQX5"/>
<name>A0A2H3NQX5_9BACT</name>
<sequence length="362" mass="40040">MTFILVGLIPCSQAQDPSVAQIDFEEVNRVVDAPLGNAWNLLPHVAVDSSNSIYVADASNEIIVQMEQHDGTFVREFGGEGQGPGEFGAISTLQVVGGDTLLISDSSNRRLTYWPAEDESPDRVTRLEYTGSFDAAIRLTPNRIITTDQMAYRADDAERDDDRQVVVALHGSDGAMEQDSVQTWETDEVVLSRERGIVFVGDHPFGRENKYAVHAERFYRLWTGEPRVTIYDASLQQVGQFSLAHDAPPVTSDDVDRAVDAIQEEGVVGDIYRSALREAIPDTWPSVVSMFVDDQGYIWIGLRTPPDTPNRWVQCTENGDIVAEGMLPDQVTLEAIRGNRAYGIAEDPEYGGPITVVYSIRD</sequence>
<comment type="caution">
    <text evidence="1">The sequence shown here is derived from an EMBL/GenBank/DDBJ whole genome shotgun (WGS) entry which is preliminary data.</text>
</comment>
<evidence type="ECO:0000313" key="2">
    <source>
        <dbReference type="Proteomes" id="UP000221024"/>
    </source>
</evidence>
<proteinExistence type="predicted"/>
<dbReference type="Proteomes" id="UP000221024">
    <property type="component" value="Unassembled WGS sequence"/>
</dbReference>
<evidence type="ECO:0008006" key="3">
    <source>
        <dbReference type="Google" id="ProtNLM"/>
    </source>
</evidence>
<dbReference type="InterPro" id="IPR011042">
    <property type="entry name" value="6-blade_b-propeller_TolB-like"/>
</dbReference>
<gene>
    <name evidence="1" type="ORF">CRI93_12285</name>
</gene>
<dbReference type="OrthoDB" id="9799230at2"/>
<dbReference type="Gene3D" id="2.120.10.30">
    <property type="entry name" value="TolB, C-terminal domain"/>
    <property type="match status" value="1"/>
</dbReference>
<protein>
    <recommendedName>
        <fullName evidence="3">6-bladed beta-propeller</fullName>
    </recommendedName>
</protein>
<dbReference type="SUPFAM" id="SSF101898">
    <property type="entry name" value="NHL repeat"/>
    <property type="match status" value="1"/>
</dbReference>
<dbReference type="EMBL" id="PDEP01000012">
    <property type="protein sequence ID" value="PEN05682.1"/>
    <property type="molecule type" value="Genomic_DNA"/>
</dbReference>
<evidence type="ECO:0000313" key="1">
    <source>
        <dbReference type="EMBL" id="PEN05682.1"/>
    </source>
</evidence>